<dbReference type="RefSeq" id="WP_344680007.1">
    <property type="nucleotide sequence ID" value="NZ_BAAAUX010000013.1"/>
</dbReference>
<evidence type="ECO:0000256" key="3">
    <source>
        <dbReference type="ARBA" id="ARBA00022475"/>
    </source>
</evidence>
<keyword evidence="4" id="KW-0547">Nucleotide-binding</keyword>
<proteinExistence type="inferred from homology"/>
<name>A0ABN3VD16_9PSEU</name>
<evidence type="ECO:0000256" key="2">
    <source>
        <dbReference type="ARBA" id="ARBA00022448"/>
    </source>
</evidence>
<comment type="similarity">
    <text evidence="9">Belongs to the ABC transporter superfamily. Drug exporter-1 (DrugE1) (TC 3.A.1.105) family.</text>
</comment>
<dbReference type="PANTHER" id="PTHR42711">
    <property type="entry name" value="ABC TRANSPORTER ATP-BINDING PROTEIN"/>
    <property type="match status" value="1"/>
</dbReference>
<accession>A0ABN3VD16</accession>
<dbReference type="InterPro" id="IPR050763">
    <property type="entry name" value="ABC_transporter_ATP-binding"/>
</dbReference>
<evidence type="ECO:0000256" key="4">
    <source>
        <dbReference type="ARBA" id="ARBA00022741"/>
    </source>
</evidence>
<keyword evidence="8" id="KW-0046">Antibiotic resistance</keyword>
<dbReference type="Proteomes" id="UP001500979">
    <property type="component" value="Unassembled WGS sequence"/>
</dbReference>
<evidence type="ECO:0000313" key="11">
    <source>
        <dbReference type="EMBL" id="GAA2791124.1"/>
    </source>
</evidence>
<evidence type="ECO:0000259" key="10">
    <source>
        <dbReference type="PROSITE" id="PS50893"/>
    </source>
</evidence>
<dbReference type="PANTHER" id="PTHR42711:SF19">
    <property type="entry name" value="DOXORUBICIN RESISTANCE ATP-BINDING PROTEIN DRRA"/>
    <property type="match status" value="1"/>
</dbReference>
<dbReference type="Gene3D" id="3.40.50.300">
    <property type="entry name" value="P-loop containing nucleotide triphosphate hydrolases"/>
    <property type="match status" value="1"/>
</dbReference>
<dbReference type="InterPro" id="IPR027417">
    <property type="entry name" value="P-loop_NTPase"/>
</dbReference>
<keyword evidence="2" id="KW-0813">Transport</keyword>
<keyword evidence="6" id="KW-1278">Translocase</keyword>
<dbReference type="NCBIfam" id="TIGR01188">
    <property type="entry name" value="drrA"/>
    <property type="match status" value="1"/>
</dbReference>
<evidence type="ECO:0000256" key="1">
    <source>
        <dbReference type="ARBA" id="ARBA00004413"/>
    </source>
</evidence>
<dbReference type="PROSITE" id="PS00211">
    <property type="entry name" value="ABC_TRANSPORTER_1"/>
    <property type="match status" value="1"/>
</dbReference>
<evidence type="ECO:0000256" key="9">
    <source>
        <dbReference type="ARBA" id="ARBA00049985"/>
    </source>
</evidence>
<dbReference type="InterPro" id="IPR005894">
    <property type="entry name" value="DrrA"/>
</dbReference>
<comment type="subcellular location">
    <subcellularLocation>
        <location evidence="1">Cell membrane</location>
        <topology evidence="1">Peripheral membrane protein</topology>
        <orientation evidence="1">Cytoplasmic side</orientation>
    </subcellularLocation>
</comment>
<evidence type="ECO:0000256" key="8">
    <source>
        <dbReference type="ARBA" id="ARBA00023251"/>
    </source>
</evidence>
<evidence type="ECO:0000256" key="7">
    <source>
        <dbReference type="ARBA" id="ARBA00023136"/>
    </source>
</evidence>
<evidence type="ECO:0000313" key="12">
    <source>
        <dbReference type="Proteomes" id="UP001500979"/>
    </source>
</evidence>
<dbReference type="PROSITE" id="PS50893">
    <property type="entry name" value="ABC_TRANSPORTER_2"/>
    <property type="match status" value="1"/>
</dbReference>
<dbReference type="InterPro" id="IPR003439">
    <property type="entry name" value="ABC_transporter-like_ATP-bd"/>
</dbReference>
<keyword evidence="5 11" id="KW-0067">ATP-binding</keyword>
<keyword evidence="12" id="KW-1185">Reference proteome</keyword>
<evidence type="ECO:0000256" key="5">
    <source>
        <dbReference type="ARBA" id="ARBA00022840"/>
    </source>
</evidence>
<sequence length="317" mass="34012">MSFAIQAEGLVKRFGDTTALAGIDLEVPTGTILGVLGPNGAGKTTAVRILATLLRPDAGRAVVAGHDVAREPVSVRARIGLTGQYASVDEELSGLENLVLIGRLLELSRRDARARATELLERFDLTDAASRAIRTYSGGMRRRLDLAASLVGRPDVLYLDEPTTGLDPRSRNQVWDLVRTLSDEGVTVLLTTQYLEEADQLADRISVIDRGRVVADGRADELKRRTGGQTLQVRPSDLSDLPVVRGLLAELTDAAPHVDEDTGLLTAPVDDPVLLSTLVRRLDDAGITADELALRLPSLDEVFLAITGQPTSEENAA</sequence>
<dbReference type="Pfam" id="PF00005">
    <property type="entry name" value="ABC_tran"/>
    <property type="match status" value="1"/>
</dbReference>
<protein>
    <submittedName>
        <fullName evidence="11">Daunorubicin resistance protein DrrA family ABC transporter ATP-binding protein</fullName>
    </submittedName>
</protein>
<dbReference type="InterPro" id="IPR017871">
    <property type="entry name" value="ABC_transporter-like_CS"/>
</dbReference>
<keyword evidence="7" id="KW-0472">Membrane</keyword>
<feature type="domain" description="ABC transporter" evidence="10">
    <location>
        <begin position="5"/>
        <end position="235"/>
    </location>
</feature>
<reference evidence="11 12" key="1">
    <citation type="journal article" date="2019" name="Int. J. Syst. Evol. Microbiol.">
        <title>The Global Catalogue of Microorganisms (GCM) 10K type strain sequencing project: providing services to taxonomists for standard genome sequencing and annotation.</title>
        <authorList>
            <consortium name="The Broad Institute Genomics Platform"/>
            <consortium name="The Broad Institute Genome Sequencing Center for Infectious Disease"/>
            <person name="Wu L."/>
            <person name="Ma J."/>
        </authorList>
    </citation>
    <scope>NUCLEOTIDE SEQUENCE [LARGE SCALE GENOMIC DNA]</scope>
    <source>
        <strain evidence="11 12">JCM 9383</strain>
    </source>
</reference>
<dbReference type="SMART" id="SM00382">
    <property type="entry name" value="AAA"/>
    <property type="match status" value="1"/>
</dbReference>
<dbReference type="GO" id="GO:0005524">
    <property type="term" value="F:ATP binding"/>
    <property type="evidence" value="ECO:0007669"/>
    <property type="project" value="UniProtKB-KW"/>
</dbReference>
<comment type="caution">
    <text evidence="11">The sequence shown here is derived from an EMBL/GenBank/DDBJ whole genome shotgun (WGS) entry which is preliminary data.</text>
</comment>
<dbReference type="InterPro" id="IPR003593">
    <property type="entry name" value="AAA+_ATPase"/>
</dbReference>
<organism evidence="11 12">
    <name type="scientific">Saccharopolyspora taberi</name>
    <dbReference type="NCBI Taxonomy" id="60895"/>
    <lineage>
        <taxon>Bacteria</taxon>
        <taxon>Bacillati</taxon>
        <taxon>Actinomycetota</taxon>
        <taxon>Actinomycetes</taxon>
        <taxon>Pseudonocardiales</taxon>
        <taxon>Pseudonocardiaceae</taxon>
        <taxon>Saccharopolyspora</taxon>
    </lineage>
</organism>
<keyword evidence="3" id="KW-1003">Cell membrane</keyword>
<evidence type="ECO:0000256" key="6">
    <source>
        <dbReference type="ARBA" id="ARBA00022967"/>
    </source>
</evidence>
<dbReference type="EMBL" id="BAAAUX010000013">
    <property type="protein sequence ID" value="GAA2791124.1"/>
    <property type="molecule type" value="Genomic_DNA"/>
</dbReference>
<dbReference type="SUPFAM" id="SSF52540">
    <property type="entry name" value="P-loop containing nucleoside triphosphate hydrolases"/>
    <property type="match status" value="1"/>
</dbReference>
<gene>
    <name evidence="11" type="ORF">GCM10010470_27350</name>
</gene>